<dbReference type="AlphaFoldDB" id="A0A645F8G6"/>
<accession>A0A645F8G6</accession>
<dbReference type="EMBL" id="VSSQ01054986">
    <property type="protein sequence ID" value="MPN08894.1"/>
    <property type="molecule type" value="Genomic_DNA"/>
</dbReference>
<proteinExistence type="predicted"/>
<comment type="caution">
    <text evidence="2">The sequence shown here is derived from an EMBL/GenBank/DDBJ whole genome shotgun (WGS) entry which is preliminary data.</text>
</comment>
<reference evidence="2" key="1">
    <citation type="submission" date="2019-08" db="EMBL/GenBank/DDBJ databases">
        <authorList>
            <person name="Kucharzyk K."/>
            <person name="Murdoch R.W."/>
            <person name="Higgins S."/>
            <person name="Loffler F."/>
        </authorList>
    </citation>
    <scope>NUCLEOTIDE SEQUENCE</scope>
</reference>
<feature type="compositionally biased region" description="Basic and acidic residues" evidence="1">
    <location>
        <begin position="45"/>
        <end position="57"/>
    </location>
</feature>
<sequence length="117" mass="12821">MGALGLGGEDGLEQHPQGQHHQGDPDEEGVRPGPGGVGALQRHHQSGDQRQQDEQHRVVGAARRHAEAERPGPPRRRVQVPGWRGSWAPAGRPMVTGRCPDGCWWWLGWRVSRPLGS</sequence>
<evidence type="ECO:0000256" key="1">
    <source>
        <dbReference type="SAM" id="MobiDB-lite"/>
    </source>
</evidence>
<protein>
    <submittedName>
        <fullName evidence="2">Uncharacterized protein</fullName>
    </submittedName>
</protein>
<evidence type="ECO:0000313" key="2">
    <source>
        <dbReference type="EMBL" id="MPN08894.1"/>
    </source>
</evidence>
<organism evidence="2">
    <name type="scientific">bioreactor metagenome</name>
    <dbReference type="NCBI Taxonomy" id="1076179"/>
    <lineage>
        <taxon>unclassified sequences</taxon>
        <taxon>metagenomes</taxon>
        <taxon>ecological metagenomes</taxon>
    </lineage>
</organism>
<gene>
    <name evidence="2" type="ORF">SDC9_156182</name>
</gene>
<feature type="region of interest" description="Disordered" evidence="1">
    <location>
        <begin position="1"/>
        <end position="84"/>
    </location>
</feature>
<name>A0A645F8G6_9ZZZZ</name>
<feature type="compositionally biased region" description="Basic and acidic residues" evidence="1">
    <location>
        <begin position="21"/>
        <end position="30"/>
    </location>
</feature>